<sequence>MATALRKASRLKPDIRLAQAVSEFEASLNSTQKASFRNERSTACKNPPSAADVMQLTAKIDHEARQKRLSSRCFGPRLTNLLQAVQQFAALGDVVVGGSQNLVACGICIGFSTYLEKLSLLFMAAGREAPRHQAMALIYPKSKALQTYLCEYFIVVTHICQRVQSFTQKSMMGQLAASMNDSDLKGFQSDLELWSNSIKQEANLQLNEHFKTEAHLSAETRGMTALWTKSTTRRFDVAKKLRWLDSCSTYDFETTWKQTQKLGLTSLLSSSNDYQEWKKHTTSSSILFSGKIGAGKSVTMANVVSDLNRDKEAVVLYFFCRYDIPESLKHQTILGSLARQYLNYFPIRSEVFADDVHTSKLGVEEFIGFLGLGLIGSAQKYIVVDGLDDCGAEERRIVLQQLRNTQQPSSRWHLGISAQPTADDFVKIHLKPNWNVSLPAENPDIEFFIDVEMEARLDNGDLAVGDPALIADIKKALLKGANGMFLWVALQLDAICSEASDYDIKEAIKSLPRDLTATYTRILEKSTARDHERYHKRIFKFLAAAYKPLTSAQIGEMASVTLGDETYDPSRRINNIDKVLGFCGSLIMVDEEEKTVRFVHHSAKSFCQISIDRTSLWQFTNEEAHNELGGTILTYLNYAIFETQLSTNVVPIFDAGKISTGILRQTFHNSWSPIRLAENFVRAKTAPSRQIGHVIAQNIRQLNTIASDHPFLPYAEEFWLLHTRFTVIPSTRHLWDVLVNKFDLPSLPTLPFVATAWAHIIVPPELKNYPGLFWSVQNSHVPMFNHVMKICHDNRSLRFQSLRLISFLKVFRALSTIPIIERFHATSVSLGIESHMATRLLSMSECFKTHKVSEWLASQIEMSACDYDNPAGSGTPNANHITKLDLFSQVNKQPRVAELDAVDTQVAVVKGFTFGLHADTPRTYKLLPQQLESQPCRSPIVRDGHTLLSMLQSNQTQEMLLRNIYSFIQKGHSMKGLGILPAYSVLKMLAESQELNRTLADQTMMEMIHTPSLGFGVRIEVFRRACLMGNLSLATWPPILNINSDQHKTATLAPNPSKAAPRADEISMALQTISSQRFELASRLLAMGASPNGCDASGCPVLHRAVLLRNWPLASSLVNHGASTQELDRFCFRKELFHFCIMHSDLDGVKFLARSGCLATLNALSTGPEFAQFTPMEVAIFEESDWCRNYSIGDLIIEGARFEFVAASGPLRRIEERLELLILNRGRETGHYVAEYMQTLEGELDAASSSFKVSSKIICLVAITTRKFVLSYLFDLPKHFSIWPFALEQFHSDMDPVLGYMDNSLLLVDRFFKQPLAPEFQVTDLVLALREMMGALSRLKTADFDDLQESPDLQRQIDLLLPVWKVQMRVLQIVNLLLRNIIAMPSKHRSRETSIMPGINILCNDLLHTSIAGKPTALPQDKSLTGSIFAQQFEHFQNVLEEAFYEMDLPFFLQCSLILGAKFPPKTLVYFASSLDVTYLTDSWDLSGPSPPQNSVTIRKELRSMGCDDETLDTLEKVVHDMLFK</sequence>
<dbReference type="InterPro" id="IPR054471">
    <property type="entry name" value="GPIID_WHD"/>
</dbReference>
<dbReference type="InterPro" id="IPR036770">
    <property type="entry name" value="Ankyrin_rpt-contain_sf"/>
</dbReference>
<evidence type="ECO:0008006" key="6">
    <source>
        <dbReference type="Google" id="ProtNLM"/>
    </source>
</evidence>
<dbReference type="Gene3D" id="1.25.40.20">
    <property type="entry name" value="Ankyrin repeat-containing domain"/>
    <property type="match status" value="1"/>
</dbReference>
<comment type="caution">
    <text evidence="4">The sequence shown here is derived from an EMBL/GenBank/DDBJ whole genome shotgun (WGS) entry which is preliminary data.</text>
</comment>
<dbReference type="Pfam" id="PF22939">
    <property type="entry name" value="WHD_GPIID"/>
    <property type="match status" value="1"/>
</dbReference>
<keyword evidence="5" id="KW-1185">Reference proteome</keyword>
<evidence type="ECO:0000256" key="1">
    <source>
        <dbReference type="ARBA" id="ARBA00022737"/>
    </source>
</evidence>
<name>A0AAI9UTG6_9PEZI</name>
<reference evidence="4 5" key="1">
    <citation type="submission" date="2016-10" db="EMBL/GenBank/DDBJ databases">
        <title>The genome sequence of Colletotrichum fioriniae PJ7.</title>
        <authorList>
            <person name="Baroncelli R."/>
        </authorList>
    </citation>
    <scope>NUCLEOTIDE SEQUENCE [LARGE SCALE GENOMIC DNA]</scope>
    <source>
        <strain evidence="4">Col 31</strain>
    </source>
</reference>
<protein>
    <recommendedName>
        <fullName evidence="6">NACHT domain-containing protein</fullName>
    </recommendedName>
</protein>
<dbReference type="Pfam" id="PF24883">
    <property type="entry name" value="NPHP3_N"/>
    <property type="match status" value="1"/>
</dbReference>
<dbReference type="InterPro" id="IPR027417">
    <property type="entry name" value="P-loop_NTPase"/>
</dbReference>
<feature type="domain" description="GPI inositol-deacylase winged helix" evidence="2">
    <location>
        <begin position="531"/>
        <end position="607"/>
    </location>
</feature>
<dbReference type="Proteomes" id="UP001239795">
    <property type="component" value="Unassembled WGS sequence"/>
</dbReference>
<proteinExistence type="predicted"/>
<evidence type="ECO:0000313" key="4">
    <source>
        <dbReference type="EMBL" id="KAK1464200.1"/>
    </source>
</evidence>
<gene>
    <name evidence="4" type="ORF">CMEL01_12961</name>
</gene>
<dbReference type="PANTHER" id="PTHR10039:SF10">
    <property type="entry name" value="NACHT DOMAIN-CONTAINING PROTEIN"/>
    <property type="match status" value="1"/>
</dbReference>
<evidence type="ECO:0000313" key="5">
    <source>
        <dbReference type="Proteomes" id="UP001239795"/>
    </source>
</evidence>
<organism evidence="4 5">
    <name type="scientific">Colletotrichum melonis</name>
    <dbReference type="NCBI Taxonomy" id="1209925"/>
    <lineage>
        <taxon>Eukaryota</taxon>
        <taxon>Fungi</taxon>
        <taxon>Dikarya</taxon>
        <taxon>Ascomycota</taxon>
        <taxon>Pezizomycotina</taxon>
        <taxon>Sordariomycetes</taxon>
        <taxon>Hypocreomycetidae</taxon>
        <taxon>Glomerellales</taxon>
        <taxon>Glomerellaceae</taxon>
        <taxon>Colletotrichum</taxon>
        <taxon>Colletotrichum acutatum species complex</taxon>
    </lineage>
</organism>
<keyword evidence="1" id="KW-0677">Repeat</keyword>
<dbReference type="SUPFAM" id="SSF48403">
    <property type="entry name" value="Ankyrin repeat"/>
    <property type="match status" value="1"/>
</dbReference>
<dbReference type="EMBL" id="MLGG01000006">
    <property type="protein sequence ID" value="KAK1464200.1"/>
    <property type="molecule type" value="Genomic_DNA"/>
</dbReference>
<dbReference type="InterPro" id="IPR056884">
    <property type="entry name" value="NPHP3-like_N"/>
</dbReference>
<dbReference type="Gene3D" id="3.40.50.300">
    <property type="entry name" value="P-loop containing nucleotide triphosphate hydrolases"/>
    <property type="match status" value="1"/>
</dbReference>
<feature type="domain" description="Nephrocystin 3-like N-terminal" evidence="3">
    <location>
        <begin position="268"/>
        <end position="410"/>
    </location>
</feature>
<evidence type="ECO:0000259" key="2">
    <source>
        <dbReference type="Pfam" id="PF22939"/>
    </source>
</evidence>
<dbReference type="PANTHER" id="PTHR10039">
    <property type="entry name" value="AMELOGENIN"/>
    <property type="match status" value="1"/>
</dbReference>
<accession>A0AAI9UTG6</accession>
<evidence type="ECO:0000259" key="3">
    <source>
        <dbReference type="Pfam" id="PF24883"/>
    </source>
</evidence>